<feature type="domain" description="DJ-1/PfpI" evidence="1">
    <location>
        <begin position="5"/>
        <end position="164"/>
    </location>
</feature>
<dbReference type="InterPro" id="IPR002818">
    <property type="entry name" value="DJ-1/PfpI"/>
</dbReference>
<name>A0A5D4T5C2_9BACI</name>
<protein>
    <submittedName>
        <fullName evidence="2">4-methyl-5(B-hydroxyethyl)-thiazole monophosphate biosynthesis protein</fullName>
    </submittedName>
</protein>
<sequence>MFTGILLYQRFSEYELSVLLSVLHQSDKKVIYIGLDEQVVKGEAGLKCVPETTIHEVDLKMLDSIVLPGVDDFEHLVEHQELAAFLVSAYDNKRVIAAISSAPYLLSMSGLLSEKKYTSGLTVDQRNFLGTFNEDNYVETHVVLDDTIITAKGSAFIEFAFVFVDRLQLNYQREWYGLGGLDI</sequence>
<reference evidence="2 3" key="1">
    <citation type="submission" date="2019-08" db="EMBL/GenBank/DDBJ databases">
        <title>Bacillus genomes from the desert of Cuatro Cienegas, Coahuila.</title>
        <authorList>
            <person name="Olmedo-Alvarez G."/>
        </authorList>
    </citation>
    <scope>NUCLEOTIDE SEQUENCE [LARGE SCALE GENOMIC DNA]</scope>
    <source>
        <strain evidence="2 3">CH98b_3T</strain>
    </source>
</reference>
<dbReference type="RefSeq" id="WP_148980197.1">
    <property type="nucleotide sequence ID" value="NZ_JBNILM010000008.1"/>
</dbReference>
<evidence type="ECO:0000313" key="3">
    <source>
        <dbReference type="Proteomes" id="UP000324517"/>
    </source>
</evidence>
<dbReference type="Proteomes" id="UP000324517">
    <property type="component" value="Unassembled WGS sequence"/>
</dbReference>
<dbReference type="InterPro" id="IPR050325">
    <property type="entry name" value="Prot/Nucl_acid_deglycase"/>
</dbReference>
<dbReference type="Gene3D" id="3.40.50.880">
    <property type="match status" value="1"/>
</dbReference>
<evidence type="ECO:0000259" key="1">
    <source>
        <dbReference type="Pfam" id="PF01965"/>
    </source>
</evidence>
<dbReference type="PANTHER" id="PTHR48094:SF12">
    <property type="entry name" value="PARKINSON DISEASE PROTEIN 7 HOMOLOG"/>
    <property type="match status" value="1"/>
</dbReference>
<organism evidence="2 3">
    <name type="scientific">Sutcliffiella horikoshii</name>
    <dbReference type="NCBI Taxonomy" id="79883"/>
    <lineage>
        <taxon>Bacteria</taxon>
        <taxon>Bacillati</taxon>
        <taxon>Bacillota</taxon>
        <taxon>Bacilli</taxon>
        <taxon>Bacillales</taxon>
        <taxon>Bacillaceae</taxon>
        <taxon>Sutcliffiella</taxon>
    </lineage>
</organism>
<dbReference type="PANTHER" id="PTHR48094">
    <property type="entry name" value="PROTEIN/NUCLEIC ACID DEGLYCASE DJ-1-RELATED"/>
    <property type="match status" value="1"/>
</dbReference>
<dbReference type="InterPro" id="IPR029062">
    <property type="entry name" value="Class_I_gatase-like"/>
</dbReference>
<accession>A0A5D4T5C2</accession>
<gene>
    <name evidence="2" type="ORF">FZC75_17475</name>
</gene>
<dbReference type="OrthoDB" id="9800516at2"/>
<evidence type="ECO:0000313" key="2">
    <source>
        <dbReference type="EMBL" id="TYS69344.1"/>
    </source>
</evidence>
<dbReference type="AlphaFoldDB" id="A0A5D4T5C2"/>
<dbReference type="EMBL" id="VTET01000009">
    <property type="protein sequence ID" value="TYS69344.1"/>
    <property type="molecule type" value="Genomic_DNA"/>
</dbReference>
<dbReference type="SUPFAM" id="SSF52317">
    <property type="entry name" value="Class I glutamine amidotransferase-like"/>
    <property type="match status" value="1"/>
</dbReference>
<dbReference type="GO" id="GO:0005737">
    <property type="term" value="C:cytoplasm"/>
    <property type="evidence" value="ECO:0007669"/>
    <property type="project" value="TreeGrafter"/>
</dbReference>
<dbReference type="Pfam" id="PF01965">
    <property type="entry name" value="DJ-1_PfpI"/>
    <property type="match status" value="1"/>
</dbReference>
<proteinExistence type="predicted"/>
<comment type="caution">
    <text evidence="2">The sequence shown here is derived from an EMBL/GenBank/DDBJ whole genome shotgun (WGS) entry which is preliminary data.</text>
</comment>